<dbReference type="RefSeq" id="WP_258331739.1">
    <property type="nucleotide sequence ID" value="NZ_JAPTGG010000007.1"/>
</dbReference>
<keyword evidence="1" id="KW-0678">Repressor</keyword>
<dbReference type="Pfam" id="PF00440">
    <property type="entry name" value="TetR_N"/>
    <property type="match status" value="1"/>
</dbReference>
<feature type="domain" description="HTH tetR-type" evidence="6">
    <location>
        <begin position="18"/>
        <end position="78"/>
    </location>
</feature>
<evidence type="ECO:0000256" key="2">
    <source>
        <dbReference type="ARBA" id="ARBA00023015"/>
    </source>
</evidence>
<dbReference type="Gene3D" id="1.10.357.10">
    <property type="entry name" value="Tetracycline Repressor, domain 2"/>
    <property type="match status" value="1"/>
</dbReference>
<dbReference type="PANTHER" id="PTHR30055:SF234">
    <property type="entry name" value="HTH-TYPE TRANSCRIPTIONAL REGULATOR BETI"/>
    <property type="match status" value="1"/>
</dbReference>
<accession>A0A9J6RMK5</accession>
<dbReference type="InterPro" id="IPR023772">
    <property type="entry name" value="DNA-bd_HTH_TetR-type_CS"/>
</dbReference>
<dbReference type="Proteomes" id="UP001069090">
    <property type="component" value="Unassembled WGS sequence"/>
</dbReference>
<evidence type="ECO:0000256" key="3">
    <source>
        <dbReference type="ARBA" id="ARBA00023125"/>
    </source>
</evidence>
<dbReference type="PROSITE" id="PS50977">
    <property type="entry name" value="HTH_TETR_2"/>
    <property type="match status" value="1"/>
</dbReference>
<dbReference type="EMBL" id="JAPTGG010000007">
    <property type="protein sequence ID" value="MCZ0865594.1"/>
    <property type="molecule type" value="Genomic_DNA"/>
</dbReference>
<reference evidence="7 8" key="1">
    <citation type="submission" date="2022-12" db="EMBL/GenBank/DDBJ databases">
        <title>Dasania phycosphaerae sp. nov., isolated from particulate material of the south coast of Korea.</title>
        <authorList>
            <person name="Jiang Y."/>
        </authorList>
    </citation>
    <scope>NUCLEOTIDE SEQUENCE [LARGE SCALE GENOMIC DNA]</scope>
    <source>
        <strain evidence="7 8">GY-19</strain>
    </source>
</reference>
<proteinExistence type="predicted"/>
<dbReference type="InterPro" id="IPR039538">
    <property type="entry name" value="BetI_C"/>
</dbReference>
<evidence type="ECO:0000259" key="6">
    <source>
        <dbReference type="PROSITE" id="PS50977"/>
    </source>
</evidence>
<gene>
    <name evidence="7" type="ORF">O0V09_10300</name>
</gene>
<name>A0A9J6RMK5_9GAMM</name>
<evidence type="ECO:0000313" key="7">
    <source>
        <dbReference type="EMBL" id="MCZ0865594.1"/>
    </source>
</evidence>
<dbReference type="AlphaFoldDB" id="A0A9J6RMK5"/>
<evidence type="ECO:0000313" key="8">
    <source>
        <dbReference type="Proteomes" id="UP001069090"/>
    </source>
</evidence>
<protein>
    <submittedName>
        <fullName evidence="7">TetR family transcriptional regulator C-terminal domain-containing protein</fullName>
    </submittedName>
</protein>
<dbReference type="GO" id="GO:0000976">
    <property type="term" value="F:transcription cis-regulatory region binding"/>
    <property type="evidence" value="ECO:0007669"/>
    <property type="project" value="TreeGrafter"/>
</dbReference>
<dbReference type="InterPro" id="IPR009057">
    <property type="entry name" value="Homeodomain-like_sf"/>
</dbReference>
<sequence>MTKTTASPSRKRRAMPKQDRRIQLIKATISCIANKGLSNITMADITTEAGLSLGIVNLHFQSKNNLLVETLRFVVDEYNEGQAKILKKRSTKTTQEILEDHLAFDFSAKVCQKDKLAVWFGFWGEAKSRPTYQKICAESDSATESSISTLFQEIIEEGNYQGPDADTVTKGYTAIVEGLWLDLLITPAAFNRKNAKRVARAYLAAMFPQHIDL</sequence>
<dbReference type="PANTHER" id="PTHR30055">
    <property type="entry name" value="HTH-TYPE TRANSCRIPTIONAL REGULATOR RUTR"/>
    <property type="match status" value="1"/>
</dbReference>
<organism evidence="7 8">
    <name type="scientific">Dasania phycosphaerae</name>
    <dbReference type="NCBI Taxonomy" id="2950436"/>
    <lineage>
        <taxon>Bacteria</taxon>
        <taxon>Pseudomonadati</taxon>
        <taxon>Pseudomonadota</taxon>
        <taxon>Gammaproteobacteria</taxon>
        <taxon>Cellvibrionales</taxon>
        <taxon>Spongiibacteraceae</taxon>
        <taxon>Dasania</taxon>
    </lineage>
</organism>
<keyword evidence="2" id="KW-0805">Transcription regulation</keyword>
<keyword evidence="8" id="KW-1185">Reference proteome</keyword>
<feature type="DNA-binding region" description="H-T-H motif" evidence="5">
    <location>
        <begin position="41"/>
        <end position="60"/>
    </location>
</feature>
<keyword evidence="4" id="KW-0804">Transcription</keyword>
<dbReference type="GO" id="GO:0003700">
    <property type="term" value="F:DNA-binding transcription factor activity"/>
    <property type="evidence" value="ECO:0007669"/>
    <property type="project" value="TreeGrafter"/>
</dbReference>
<comment type="caution">
    <text evidence="7">The sequence shown here is derived from an EMBL/GenBank/DDBJ whole genome shotgun (WGS) entry which is preliminary data.</text>
</comment>
<dbReference type="InterPro" id="IPR050109">
    <property type="entry name" value="HTH-type_TetR-like_transc_reg"/>
</dbReference>
<dbReference type="SUPFAM" id="SSF46689">
    <property type="entry name" value="Homeodomain-like"/>
    <property type="match status" value="1"/>
</dbReference>
<evidence type="ECO:0000256" key="1">
    <source>
        <dbReference type="ARBA" id="ARBA00022491"/>
    </source>
</evidence>
<dbReference type="SUPFAM" id="SSF48498">
    <property type="entry name" value="Tetracyclin repressor-like, C-terminal domain"/>
    <property type="match status" value="1"/>
</dbReference>
<evidence type="ECO:0000256" key="5">
    <source>
        <dbReference type="PROSITE-ProRule" id="PRU00335"/>
    </source>
</evidence>
<keyword evidence="3 5" id="KW-0238">DNA-binding</keyword>
<dbReference type="Pfam" id="PF13977">
    <property type="entry name" value="TetR_C_6"/>
    <property type="match status" value="1"/>
</dbReference>
<dbReference type="InterPro" id="IPR001647">
    <property type="entry name" value="HTH_TetR"/>
</dbReference>
<evidence type="ECO:0000256" key="4">
    <source>
        <dbReference type="ARBA" id="ARBA00023163"/>
    </source>
</evidence>
<dbReference type="InterPro" id="IPR036271">
    <property type="entry name" value="Tet_transcr_reg_TetR-rel_C_sf"/>
</dbReference>
<dbReference type="PROSITE" id="PS01081">
    <property type="entry name" value="HTH_TETR_1"/>
    <property type="match status" value="1"/>
</dbReference>